<comment type="function">
    <text evidence="1">Allows the formation of correctly charged Asn-tRNA(Asn) or Gln-tRNA(Gln) through the transamidation of misacylated Asp-tRNA(Asn) or Glu-tRNA(Gln) in organisms which lack either or both of asparaginyl-tRNA or glutaminyl-tRNA synthetases. The reaction takes place in the presence of glutamine and ATP through an activated phospho-Asp-tRNA(Asn) or phospho-Glu-tRNA(Gln).</text>
</comment>
<dbReference type="GO" id="GO:0005524">
    <property type="term" value="F:ATP binding"/>
    <property type="evidence" value="ECO:0007669"/>
    <property type="project" value="UniProtKB-KW"/>
</dbReference>
<keyword evidence="1" id="KW-0648">Protein biosynthesis</keyword>
<dbReference type="GO" id="GO:0006412">
    <property type="term" value="P:translation"/>
    <property type="evidence" value="ECO:0007669"/>
    <property type="project" value="UniProtKB-UniRule"/>
</dbReference>
<keyword evidence="3" id="KW-1185">Reference proteome</keyword>
<dbReference type="KEGG" id="mbac:BN1209_1729"/>
<dbReference type="Gene3D" id="1.10.20.60">
    <property type="entry name" value="Glu-tRNAGln amidotransferase C subunit, N-terminal domain"/>
    <property type="match status" value="1"/>
</dbReference>
<evidence type="ECO:0000313" key="2">
    <source>
        <dbReference type="EMBL" id="CEN56766.1"/>
    </source>
</evidence>
<dbReference type="SUPFAM" id="SSF141000">
    <property type="entry name" value="Glu-tRNAGln amidotransferase C subunit"/>
    <property type="match status" value="1"/>
</dbReference>
<comment type="similarity">
    <text evidence="1">Belongs to the GatC family.</text>
</comment>
<dbReference type="NCBIfam" id="TIGR00135">
    <property type="entry name" value="gatC"/>
    <property type="match status" value="1"/>
</dbReference>
<organism evidence="2 3">
    <name type="scientific">Candidatus Methylopumilus turicensis</name>
    <dbReference type="NCBI Taxonomy" id="1581680"/>
    <lineage>
        <taxon>Bacteria</taxon>
        <taxon>Pseudomonadati</taxon>
        <taxon>Pseudomonadota</taxon>
        <taxon>Betaproteobacteria</taxon>
        <taxon>Nitrosomonadales</taxon>
        <taxon>Methylophilaceae</taxon>
        <taxon>Candidatus Methylopumilus</taxon>
    </lineage>
</organism>
<evidence type="ECO:0000256" key="1">
    <source>
        <dbReference type="HAMAP-Rule" id="MF_00122"/>
    </source>
</evidence>
<dbReference type="HOGENOM" id="CLU_105899_2_2_4"/>
<keyword evidence="2" id="KW-0808">Transferase</keyword>
<keyword evidence="1" id="KW-0067">ATP-binding</keyword>
<dbReference type="EC" id="6.3.5.-" evidence="1"/>
<name>A0A0B7IX27_9PROT</name>
<comment type="catalytic activity">
    <reaction evidence="1">
        <text>L-aspartyl-tRNA(Asn) + L-glutamine + ATP + H2O = L-asparaginyl-tRNA(Asn) + L-glutamate + ADP + phosphate + 2 H(+)</text>
        <dbReference type="Rhea" id="RHEA:14513"/>
        <dbReference type="Rhea" id="RHEA-COMP:9674"/>
        <dbReference type="Rhea" id="RHEA-COMP:9677"/>
        <dbReference type="ChEBI" id="CHEBI:15377"/>
        <dbReference type="ChEBI" id="CHEBI:15378"/>
        <dbReference type="ChEBI" id="CHEBI:29985"/>
        <dbReference type="ChEBI" id="CHEBI:30616"/>
        <dbReference type="ChEBI" id="CHEBI:43474"/>
        <dbReference type="ChEBI" id="CHEBI:58359"/>
        <dbReference type="ChEBI" id="CHEBI:78515"/>
        <dbReference type="ChEBI" id="CHEBI:78516"/>
        <dbReference type="ChEBI" id="CHEBI:456216"/>
    </reaction>
</comment>
<comment type="catalytic activity">
    <reaction evidence="1">
        <text>L-glutamyl-tRNA(Gln) + L-glutamine + ATP + H2O = L-glutaminyl-tRNA(Gln) + L-glutamate + ADP + phosphate + H(+)</text>
        <dbReference type="Rhea" id="RHEA:17521"/>
        <dbReference type="Rhea" id="RHEA-COMP:9681"/>
        <dbReference type="Rhea" id="RHEA-COMP:9684"/>
        <dbReference type="ChEBI" id="CHEBI:15377"/>
        <dbReference type="ChEBI" id="CHEBI:15378"/>
        <dbReference type="ChEBI" id="CHEBI:29985"/>
        <dbReference type="ChEBI" id="CHEBI:30616"/>
        <dbReference type="ChEBI" id="CHEBI:43474"/>
        <dbReference type="ChEBI" id="CHEBI:58359"/>
        <dbReference type="ChEBI" id="CHEBI:78520"/>
        <dbReference type="ChEBI" id="CHEBI:78521"/>
        <dbReference type="ChEBI" id="CHEBI:456216"/>
    </reaction>
</comment>
<reference evidence="3" key="1">
    <citation type="submission" date="2014-12" db="EMBL/GenBank/DDBJ databases">
        <authorList>
            <person name="Salcher M.M."/>
        </authorList>
    </citation>
    <scope>NUCLEOTIDE SEQUENCE [LARGE SCALE GENOMIC DNA]</scope>
    <source>
        <strain evidence="3">MMS-10A-171</strain>
    </source>
</reference>
<dbReference type="OrthoDB" id="9794326at2"/>
<keyword evidence="1 2" id="KW-0436">Ligase</keyword>
<accession>A0A0B7IX27</accession>
<dbReference type="GO" id="GO:0016740">
    <property type="term" value="F:transferase activity"/>
    <property type="evidence" value="ECO:0007669"/>
    <property type="project" value="UniProtKB-KW"/>
</dbReference>
<dbReference type="Pfam" id="PF02686">
    <property type="entry name" value="GatC"/>
    <property type="match status" value="1"/>
</dbReference>
<dbReference type="EMBL" id="LN794158">
    <property type="protein sequence ID" value="CEN56766.1"/>
    <property type="molecule type" value="Genomic_DNA"/>
</dbReference>
<protein>
    <recommendedName>
        <fullName evidence="1">Aspartyl/glutamyl-tRNA(Asn/Gln) amidotransferase subunit C</fullName>
        <shortName evidence="1">Asp/Glu-ADT subunit C</shortName>
        <ecNumber evidence="1">6.3.5.-</ecNumber>
    </recommendedName>
</protein>
<dbReference type="Proteomes" id="UP000056322">
    <property type="component" value="Chromosome 1"/>
</dbReference>
<dbReference type="GO" id="GO:0050566">
    <property type="term" value="F:asparaginyl-tRNA synthase (glutamine-hydrolyzing) activity"/>
    <property type="evidence" value="ECO:0007669"/>
    <property type="project" value="RHEA"/>
</dbReference>
<dbReference type="GO" id="GO:0070681">
    <property type="term" value="P:glutaminyl-tRNAGln biosynthesis via transamidation"/>
    <property type="evidence" value="ECO:0007669"/>
    <property type="project" value="TreeGrafter"/>
</dbReference>
<dbReference type="InterPro" id="IPR036113">
    <property type="entry name" value="Asp/Glu-ADT_sf_sub_c"/>
</dbReference>
<dbReference type="PANTHER" id="PTHR15004">
    <property type="entry name" value="GLUTAMYL-TRNA(GLN) AMIDOTRANSFERASE SUBUNIT C, MITOCHONDRIAL"/>
    <property type="match status" value="1"/>
</dbReference>
<dbReference type="GO" id="GO:0006450">
    <property type="term" value="P:regulation of translational fidelity"/>
    <property type="evidence" value="ECO:0007669"/>
    <property type="project" value="InterPro"/>
</dbReference>
<evidence type="ECO:0000313" key="3">
    <source>
        <dbReference type="Proteomes" id="UP000056322"/>
    </source>
</evidence>
<dbReference type="HAMAP" id="MF_00122">
    <property type="entry name" value="GatC"/>
    <property type="match status" value="1"/>
</dbReference>
<dbReference type="PANTHER" id="PTHR15004:SF0">
    <property type="entry name" value="GLUTAMYL-TRNA(GLN) AMIDOTRANSFERASE SUBUNIT C, MITOCHONDRIAL"/>
    <property type="match status" value="1"/>
</dbReference>
<dbReference type="AlphaFoldDB" id="A0A0B7IX27"/>
<dbReference type="STRING" id="1581680.BN1209_1729"/>
<sequence length="95" mass="10430">MSLNSADIKRIAHLARIEVSDTEAEATLTKLTGILGLIEQMQAVDTKGIVPMSHSQDVTQRLREDVVTETNQRELFQSIAPAVEGGLYLVPKVIE</sequence>
<comment type="subunit">
    <text evidence="1">Heterotrimer of A, B and C subunits.</text>
</comment>
<gene>
    <name evidence="1 2" type="primary">gatC</name>
    <name evidence="2" type="ORF">BN1209_1729</name>
</gene>
<dbReference type="GO" id="GO:0050567">
    <property type="term" value="F:glutaminyl-tRNA synthase (glutamine-hydrolyzing) activity"/>
    <property type="evidence" value="ECO:0007669"/>
    <property type="project" value="UniProtKB-UniRule"/>
</dbReference>
<dbReference type="InterPro" id="IPR003837">
    <property type="entry name" value="GatC"/>
</dbReference>
<dbReference type="RefSeq" id="WP_045751799.1">
    <property type="nucleotide sequence ID" value="NZ_LN794158.1"/>
</dbReference>
<keyword evidence="1" id="KW-0547">Nucleotide-binding</keyword>
<proteinExistence type="inferred from homology"/>